<proteinExistence type="predicted"/>
<dbReference type="RefSeq" id="WP_354509790.1">
    <property type="nucleotide sequence ID" value="NZ_JBEPMO010000013.1"/>
</dbReference>
<dbReference type="Proteomes" id="UP001549146">
    <property type="component" value="Unassembled WGS sequence"/>
</dbReference>
<protein>
    <recommendedName>
        <fullName evidence="3">Lipoprotein</fullName>
    </recommendedName>
</protein>
<gene>
    <name evidence="1" type="ORF">ABID46_002100</name>
</gene>
<comment type="caution">
    <text evidence="1">The sequence shown here is derived from an EMBL/GenBank/DDBJ whole genome shotgun (WGS) entry which is preliminary data.</text>
</comment>
<reference evidence="1 2" key="1">
    <citation type="submission" date="2024-06" db="EMBL/GenBank/DDBJ databases">
        <title>Genomic Encyclopedia of Type Strains, Phase IV (KMG-IV): sequencing the most valuable type-strain genomes for metagenomic binning, comparative biology and taxonomic classification.</title>
        <authorList>
            <person name="Goeker M."/>
        </authorList>
    </citation>
    <scope>NUCLEOTIDE SEQUENCE [LARGE SCALE GENOMIC DNA]</scope>
    <source>
        <strain evidence="1 2">DSM 29388</strain>
    </source>
</reference>
<name>A0ABV2LVN8_9FLAO</name>
<dbReference type="EMBL" id="JBEPMO010000013">
    <property type="protein sequence ID" value="MET3732511.1"/>
    <property type="molecule type" value="Genomic_DNA"/>
</dbReference>
<evidence type="ECO:0000313" key="1">
    <source>
        <dbReference type="EMBL" id="MET3732511.1"/>
    </source>
</evidence>
<dbReference type="PROSITE" id="PS51257">
    <property type="entry name" value="PROKAR_LIPOPROTEIN"/>
    <property type="match status" value="1"/>
</dbReference>
<evidence type="ECO:0008006" key="3">
    <source>
        <dbReference type="Google" id="ProtNLM"/>
    </source>
</evidence>
<sequence length="140" mass="16297">MPKHILILGLLLITSCTITHRDNAIDKKEAEQIANKFYYYQELGRLSEIHDLIANVGKTEASLKEWDQLIIGAYHQYGVVRNFELDKWSTFVADGLITRGEYLLQYYVTRSPNKTFENLYLIRENDSIKIVGYEIKTDGY</sequence>
<organism evidence="1 2">
    <name type="scientific">Moheibacter stercoris</name>
    <dbReference type="NCBI Taxonomy" id="1628251"/>
    <lineage>
        <taxon>Bacteria</taxon>
        <taxon>Pseudomonadati</taxon>
        <taxon>Bacteroidota</taxon>
        <taxon>Flavobacteriia</taxon>
        <taxon>Flavobacteriales</taxon>
        <taxon>Weeksellaceae</taxon>
        <taxon>Moheibacter</taxon>
    </lineage>
</organism>
<evidence type="ECO:0000313" key="2">
    <source>
        <dbReference type="Proteomes" id="UP001549146"/>
    </source>
</evidence>
<keyword evidence="2" id="KW-1185">Reference proteome</keyword>
<accession>A0ABV2LVN8</accession>